<dbReference type="EMBL" id="BMCH01000006">
    <property type="protein sequence ID" value="GGC37689.1"/>
    <property type="molecule type" value="Genomic_DNA"/>
</dbReference>
<name>A0ABQ1MBF5_9PROT</name>
<reference evidence="2" key="1">
    <citation type="journal article" date="2019" name="Int. J. Syst. Evol. Microbiol.">
        <title>The Global Catalogue of Microorganisms (GCM) 10K type strain sequencing project: providing services to taxonomists for standard genome sequencing and annotation.</title>
        <authorList>
            <consortium name="The Broad Institute Genomics Platform"/>
            <consortium name="The Broad Institute Genome Sequencing Center for Infectious Disease"/>
            <person name="Wu L."/>
            <person name="Ma J."/>
        </authorList>
    </citation>
    <scope>NUCLEOTIDE SEQUENCE [LARGE SCALE GENOMIC DNA]</scope>
    <source>
        <strain evidence="2">CCM 7132</strain>
    </source>
</reference>
<accession>A0ABQ1MBF5</accession>
<evidence type="ECO:0000313" key="2">
    <source>
        <dbReference type="Proteomes" id="UP000637769"/>
    </source>
</evidence>
<proteinExistence type="predicted"/>
<gene>
    <name evidence="1" type="ORF">GCM10007207_24040</name>
</gene>
<organism evidence="1 2">
    <name type="scientific">Asaia siamensis</name>
    <dbReference type="NCBI Taxonomy" id="110479"/>
    <lineage>
        <taxon>Bacteria</taxon>
        <taxon>Pseudomonadati</taxon>
        <taxon>Pseudomonadota</taxon>
        <taxon>Alphaproteobacteria</taxon>
        <taxon>Acetobacterales</taxon>
        <taxon>Acetobacteraceae</taxon>
        <taxon>Asaia</taxon>
    </lineage>
</organism>
<evidence type="ECO:0000313" key="1">
    <source>
        <dbReference type="EMBL" id="GGC37689.1"/>
    </source>
</evidence>
<comment type="caution">
    <text evidence="1">The sequence shown here is derived from an EMBL/GenBank/DDBJ whole genome shotgun (WGS) entry which is preliminary data.</text>
</comment>
<sequence length="82" mass="9137">MAIGGNLIELLDENRALLFEILDNGTVVHDLMTDIDRRAIAAQGFFHHADGPINASAKATRPGQKNTKRLRFRSLLRGRLRA</sequence>
<keyword evidence="2" id="KW-1185">Reference proteome</keyword>
<dbReference type="Proteomes" id="UP000637769">
    <property type="component" value="Unassembled WGS sequence"/>
</dbReference>
<protein>
    <submittedName>
        <fullName evidence="1">Uncharacterized protein</fullName>
    </submittedName>
</protein>